<dbReference type="Proteomes" id="UP000180235">
    <property type="component" value="Chromosome"/>
</dbReference>
<dbReference type="EMBL" id="CP017675">
    <property type="protein sequence ID" value="APB33808.1"/>
    <property type="molecule type" value="Genomic_DNA"/>
</dbReference>
<proteinExistence type="inferred from homology"/>
<evidence type="ECO:0000256" key="3">
    <source>
        <dbReference type="ARBA" id="ARBA00022475"/>
    </source>
</evidence>
<dbReference type="InterPro" id="IPR003400">
    <property type="entry name" value="ExbD"/>
</dbReference>
<reference evidence="9 10" key="1">
    <citation type="submission" date="2016-10" db="EMBL/GenBank/DDBJ databases">
        <title>Description of Gloeomargarita lithophora gen. nov., sp. nov., a thylakoid-bearing basal-branching cyanobacterium with intracellular carbonates, and proposal for Gloeomargaritales ord. nov.</title>
        <authorList>
            <person name="Moreira D."/>
            <person name="Tavera R."/>
            <person name="Benzerara K."/>
            <person name="Skouri-Panet F."/>
            <person name="Couradeau E."/>
            <person name="Gerard E."/>
            <person name="Loussert C."/>
            <person name="Novelo E."/>
            <person name="Zivanovic Y."/>
            <person name="Lopez-Garcia P."/>
        </authorList>
    </citation>
    <scope>NUCLEOTIDE SEQUENCE [LARGE SCALE GENOMIC DNA]</scope>
    <source>
        <strain evidence="9 10">D10</strain>
    </source>
</reference>
<evidence type="ECO:0000313" key="10">
    <source>
        <dbReference type="Proteomes" id="UP000180235"/>
    </source>
</evidence>
<sequence length="133" mass="14353">MRLNEENEAPAQINIVPMIDVIFAILVYFIVSTLSLTRLESLPVNLPGASTAQVQDAPPVTVSLTREGTVAINQKTVPVGEVQNQVRALVPTGQNTVVVINADREANYGQVVAIMDQLRQIPGVRIAVATKRP</sequence>
<dbReference type="Gene3D" id="3.30.420.270">
    <property type="match status" value="1"/>
</dbReference>
<evidence type="ECO:0000313" key="9">
    <source>
        <dbReference type="EMBL" id="APB33808.1"/>
    </source>
</evidence>
<organism evidence="9 10">
    <name type="scientific">Gloeomargarita lithophora Alchichica-D10</name>
    <dbReference type="NCBI Taxonomy" id="1188229"/>
    <lineage>
        <taxon>Bacteria</taxon>
        <taxon>Bacillati</taxon>
        <taxon>Cyanobacteriota</taxon>
        <taxon>Cyanophyceae</taxon>
        <taxon>Gloeomargaritales</taxon>
        <taxon>Gloeomargaritaceae</taxon>
        <taxon>Gloeomargarita</taxon>
    </lineage>
</organism>
<dbReference type="PANTHER" id="PTHR30558:SF3">
    <property type="entry name" value="BIOPOLYMER TRANSPORT PROTEIN EXBD-RELATED"/>
    <property type="match status" value="1"/>
</dbReference>
<dbReference type="KEGG" id="glt:GlitD10_1486"/>
<name>A0A1J0AD20_9CYAN</name>
<dbReference type="OrthoDB" id="9793581at2"/>
<keyword evidence="6 8" id="KW-0472">Membrane</keyword>
<evidence type="ECO:0000256" key="7">
    <source>
        <dbReference type="RuleBase" id="RU003879"/>
    </source>
</evidence>
<comment type="subcellular location">
    <subcellularLocation>
        <location evidence="1">Cell membrane</location>
        <topology evidence="1">Single-pass membrane protein</topology>
    </subcellularLocation>
    <subcellularLocation>
        <location evidence="7">Cell membrane</location>
        <topology evidence="7">Single-pass type II membrane protein</topology>
    </subcellularLocation>
</comment>
<gene>
    <name evidence="9" type="primary">exbD</name>
    <name evidence="9" type="ORF">GlitD10_1486</name>
</gene>
<keyword evidence="4 7" id="KW-0812">Transmembrane</keyword>
<dbReference type="PANTHER" id="PTHR30558">
    <property type="entry name" value="EXBD MEMBRANE COMPONENT OF PMF-DRIVEN MACROMOLECULE IMPORT SYSTEM"/>
    <property type="match status" value="1"/>
</dbReference>
<evidence type="ECO:0000256" key="1">
    <source>
        <dbReference type="ARBA" id="ARBA00004162"/>
    </source>
</evidence>
<keyword evidence="3" id="KW-1003">Cell membrane</keyword>
<dbReference type="STRING" id="1188229.GlitD10_1486"/>
<dbReference type="Pfam" id="PF02472">
    <property type="entry name" value="ExbD"/>
    <property type="match status" value="1"/>
</dbReference>
<keyword evidence="5 8" id="KW-1133">Transmembrane helix</keyword>
<evidence type="ECO:0000256" key="4">
    <source>
        <dbReference type="ARBA" id="ARBA00022692"/>
    </source>
</evidence>
<evidence type="ECO:0000256" key="2">
    <source>
        <dbReference type="ARBA" id="ARBA00005811"/>
    </source>
</evidence>
<dbReference type="GO" id="GO:0022857">
    <property type="term" value="F:transmembrane transporter activity"/>
    <property type="evidence" value="ECO:0007669"/>
    <property type="project" value="InterPro"/>
</dbReference>
<dbReference type="GO" id="GO:0005886">
    <property type="term" value="C:plasma membrane"/>
    <property type="evidence" value="ECO:0007669"/>
    <property type="project" value="UniProtKB-SubCell"/>
</dbReference>
<evidence type="ECO:0000256" key="8">
    <source>
        <dbReference type="SAM" id="Phobius"/>
    </source>
</evidence>
<dbReference type="AlphaFoldDB" id="A0A1J0AD20"/>
<comment type="similarity">
    <text evidence="2 7">Belongs to the ExbD/TolR family.</text>
</comment>
<keyword evidence="7" id="KW-0653">Protein transport</keyword>
<protein>
    <submittedName>
        <fullName evidence="9">Biopolymer transport protein</fullName>
    </submittedName>
</protein>
<dbReference type="RefSeq" id="WP_071454337.1">
    <property type="nucleotide sequence ID" value="NZ_CP017675.1"/>
</dbReference>
<evidence type="ECO:0000256" key="6">
    <source>
        <dbReference type="ARBA" id="ARBA00023136"/>
    </source>
</evidence>
<keyword evidence="10" id="KW-1185">Reference proteome</keyword>
<accession>A0A1J0AD20</accession>
<evidence type="ECO:0000256" key="5">
    <source>
        <dbReference type="ARBA" id="ARBA00022989"/>
    </source>
</evidence>
<dbReference type="GO" id="GO:0015031">
    <property type="term" value="P:protein transport"/>
    <property type="evidence" value="ECO:0007669"/>
    <property type="project" value="UniProtKB-KW"/>
</dbReference>
<feature type="transmembrane region" description="Helical" evidence="8">
    <location>
        <begin position="12"/>
        <end position="31"/>
    </location>
</feature>
<keyword evidence="7" id="KW-0813">Transport</keyword>